<dbReference type="NCBIfam" id="TIGR00663">
    <property type="entry name" value="dnan"/>
    <property type="match status" value="1"/>
</dbReference>
<dbReference type="Gene3D" id="3.70.10.10">
    <property type="match status" value="1"/>
</dbReference>
<keyword evidence="5 9" id="KW-0548">Nucleotidyltransferase</keyword>
<dbReference type="Pfam" id="PF00712">
    <property type="entry name" value="DNA_pol3_beta"/>
    <property type="match status" value="1"/>
</dbReference>
<keyword evidence="7 9" id="KW-0239">DNA-directed DNA polymerase</keyword>
<feature type="domain" description="DNA polymerase III beta sliding clamp C-terminal" evidence="12">
    <location>
        <begin position="243"/>
        <end position="362"/>
    </location>
</feature>
<dbReference type="Pfam" id="PF02768">
    <property type="entry name" value="DNA_pol3_beta_3"/>
    <property type="match status" value="1"/>
</dbReference>
<feature type="domain" description="DNA polymerase III beta sliding clamp central" evidence="11">
    <location>
        <begin position="128"/>
        <end position="240"/>
    </location>
</feature>
<evidence type="ECO:0000259" key="11">
    <source>
        <dbReference type="Pfam" id="PF02767"/>
    </source>
</evidence>
<keyword evidence="6 9" id="KW-0235">DNA replication</keyword>
<dbReference type="GO" id="GO:0008408">
    <property type="term" value="F:3'-5' exonuclease activity"/>
    <property type="evidence" value="ECO:0007669"/>
    <property type="project" value="InterPro"/>
</dbReference>
<evidence type="ECO:0000256" key="1">
    <source>
        <dbReference type="ARBA" id="ARBA00004496"/>
    </source>
</evidence>
<dbReference type="EMBL" id="LCCF01000006">
    <property type="protein sequence ID" value="KKS25140.1"/>
    <property type="molecule type" value="Genomic_DNA"/>
</dbReference>
<comment type="caution">
    <text evidence="13">The sequence shown here is derived from an EMBL/GenBank/DDBJ whole genome shotgun (WGS) entry which is preliminary data.</text>
</comment>
<evidence type="ECO:0000256" key="2">
    <source>
        <dbReference type="ARBA" id="ARBA00010752"/>
    </source>
</evidence>
<dbReference type="Proteomes" id="UP000034256">
    <property type="component" value="Unassembled WGS sequence"/>
</dbReference>
<evidence type="ECO:0000256" key="6">
    <source>
        <dbReference type="ARBA" id="ARBA00022705"/>
    </source>
</evidence>
<dbReference type="InterPro" id="IPR022634">
    <property type="entry name" value="DNA_polIII_beta_N"/>
</dbReference>
<evidence type="ECO:0000313" key="14">
    <source>
        <dbReference type="Proteomes" id="UP000034256"/>
    </source>
</evidence>
<dbReference type="InterPro" id="IPR022637">
    <property type="entry name" value="DNA_polIII_beta_cen"/>
</dbReference>
<feature type="domain" description="DNA polymerase III beta sliding clamp N-terminal" evidence="10">
    <location>
        <begin position="1"/>
        <end position="118"/>
    </location>
</feature>
<gene>
    <name evidence="13" type="ORF">UU85_C0006G0008</name>
</gene>
<proteinExistence type="inferred from homology"/>
<evidence type="ECO:0000313" key="13">
    <source>
        <dbReference type="EMBL" id="KKS25140.1"/>
    </source>
</evidence>
<dbReference type="PANTHER" id="PTHR30478:SF0">
    <property type="entry name" value="BETA SLIDING CLAMP"/>
    <property type="match status" value="1"/>
</dbReference>
<name>A0A0G0XJQ0_9BACT</name>
<evidence type="ECO:0000259" key="12">
    <source>
        <dbReference type="Pfam" id="PF02768"/>
    </source>
</evidence>
<dbReference type="Gene3D" id="3.10.150.10">
    <property type="entry name" value="DNA Polymerase III, subunit A, domain 2"/>
    <property type="match status" value="1"/>
</dbReference>
<comment type="subcellular location">
    <subcellularLocation>
        <location evidence="1 9">Cytoplasm</location>
    </subcellularLocation>
</comment>
<dbReference type="CDD" id="cd00140">
    <property type="entry name" value="beta_clamp"/>
    <property type="match status" value="1"/>
</dbReference>
<sequence>MRITVAGENLKKALGLSEKIVNRNTTLPILNNVLLRTENGRLKVSATNLEVGINCFIGSKIDEAGEIAVPAKIFSNLVYNMKDDKLTLTAKNNILHINSQKHKTQILGLSGQDFPIIPKIKSEPVTTLPAKLLKSGLSAVMDAASSSEARPELSGIYIYNANGFVYFVATDSFRLAEKKISLQLKKPIKIILPRPTAGEFIRICSEIEGDVDVYIHENQIAIENDDIEVVSRLIEGSYPDYARIIPENFKTKIILAKEEMENSIRLAGLFSSHVSDITIKARTDNLEVTAKNSDKGEIEEKIGALIDGDDFEITLNYNYLLDGLKTIMTPNVVLEFTGPGSPLVLKPHHDKPDSTYLVMPLRT</sequence>
<evidence type="ECO:0000256" key="4">
    <source>
        <dbReference type="ARBA" id="ARBA00022679"/>
    </source>
</evidence>
<dbReference type="Pfam" id="PF02767">
    <property type="entry name" value="DNA_pol3_beta_2"/>
    <property type="match status" value="1"/>
</dbReference>
<dbReference type="PANTHER" id="PTHR30478">
    <property type="entry name" value="DNA POLYMERASE III SUBUNIT BETA"/>
    <property type="match status" value="1"/>
</dbReference>
<dbReference type="GO" id="GO:0009360">
    <property type="term" value="C:DNA polymerase III complex"/>
    <property type="evidence" value="ECO:0007669"/>
    <property type="project" value="InterPro"/>
</dbReference>
<reference evidence="13 14" key="1">
    <citation type="journal article" date="2015" name="Nature">
        <title>rRNA introns, odd ribosomes, and small enigmatic genomes across a large radiation of phyla.</title>
        <authorList>
            <person name="Brown C.T."/>
            <person name="Hug L.A."/>
            <person name="Thomas B.C."/>
            <person name="Sharon I."/>
            <person name="Castelle C.J."/>
            <person name="Singh A."/>
            <person name="Wilkins M.J."/>
            <person name="Williams K.H."/>
            <person name="Banfield J.F."/>
        </authorList>
    </citation>
    <scope>NUCLEOTIDE SEQUENCE [LARGE SCALE GENOMIC DNA]</scope>
</reference>
<dbReference type="PIRSF" id="PIRSF000804">
    <property type="entry name" value="DNA_pol_III_b"/>
    <property type="match status" value="1"/>
</dbReference>
<dbReference type="PATRIC" id="fig|1619004.3.peg.430"/>
<evidence type="ECO:0000256" key="7">
    <source>
        <dbReference type="ARBA" id="ARBA00022932"/>
    </source>
</evidence>
<dbReference type="SUPFAM" id="SSF55979">
    <property type="entry name" value="DNA clamp"/>
    <property type="match status" value="3"/>
</dbReference>
<evidence type="ECO:0000256" key="8">
    <source>
        <dbReference type="ARBA" id="ARBA00023125"/>
    </source>
</evidence>
<evidence type="ECO:0000256" key="3">
    <source>
        <dbReference type="ARBA" id="ARBA00022490"/>
    </source>
</evidence>
<dbReference type="GO" id="GO:0003677">
    <property type="term" value="F:DNA binding"/>
    <property type="evidence" value="ECO:0007669"/>
    <property type="project" value="UniProtKB-UniRule"/>
</dbReference>
<evidence type="ECO:0000259" key="10">
    <source>
        <dbReference type="Pfam" id="PF00712"/>
    </source>
</evidence>
<dbReference type="GO" id="GO:0003887">
    <property type="term" value="F:DNA-directed DNA polymerase activity"/>
    <property type="evidence" value="ECO:0007669"/>
    <property type="project" value="UniProtKB-UniRule"/>
</dbReference>
<organism evidence="13 14">
    <name type="scientific">Candidatus Wolfebacteria bacterium GW2011_GWA2_42_10</name>
    <dbReference type="NCBI Taxonomy" id="1619004"/>
    <lineage>
        <taxon>Bacteria</taxon>
        <taxon>Candidatus Wolfeibacteriota</taxon>
    </lineage>
</organism>
<protein>
    <recommendedName>
        <fullName evidence="9">Beta sliding clamp</fullName>
    </recommendedName>
</protein>
<keyword evidence="3 9" id="KW-0963">Cytoplasm</keyword>
<dbReference type="SMART" id="SM00480">
    <property type="entry name" value="POL3Bc"/>
    <property type="match status" value="1"/>
</dbReference>
<dbReference type="InterPro" id="IPR046938">
    <property type="entry name" value="DNA_clamp_sf"/>
</dbReference>
<accession>A0A0G0XJQ0</accession>
<dbReference type="InterPro" id="IPR022635">
    <property type="entry name" value="DNA_polIII_beta_C"/>
</dbReference>
<dbReference type="InterPro" id="IPR001001">
    <property type="entry name" value="DNA_polIII_beta"/>
</dbReference>
<dbReference type="GO" id="GO:0005737">
    <property type="term" value="C:cytoplasm"/>
    <property type="evidence" value="ECO:0007669"/>
    <property type="project" value="UniProtKB-SubCell"/>
</dbReference>
<dbReference type="GO" id="GO:0006271">
    <property type="term" value="P:DNA strand elongation involved in DNA replication"/>
    <property type="evidence" value="ECO:0007669"/>
    <property type="project" value="TreeGrafter"/>
</dbReference>
<comment type="function">
    <text evidence="9">Confers DNA tethering and processivity to DNA polymerases and other proteins. Acts as a clamp, forming a ring around DNA (a reaction catalyzed by the clamp-loading complex) which diffuses in an ATP-independent manner freely and bidirectionally along dsDNA. Initially characterized for its ability to contact the catalytic subunit of DNA polymerase III (Pol III), a complex, multichain enzyme responsible for most of the replicative synthesis in bacteria; Pol III exhibits 3'-5' exonuclease proofreading activity. The beta chain is required for initiation of replication as well as for processivity of DNA replication.</text>
</comment>
<keyword evidence="8" id="KW-0238">DNA-binding</keyword>
<evidence type="ECO:0000256" key="9">
    <source>
        <dbReference type="PIRNR" id="PIRNR000804"/>
    </source>
</evidence>
<keyword evidence="4 9" id="KW-0808">Transferase</keyword>
<dbReference type="AlphaFoldDB" id="A0A0G0XJQ0"/>
<comment type="similarity">
    <text evidence="2 9">Belongs to the beta sliding clamp family.</text>
</comment>
<evidence type="ECO:0000256" key="5">
    <source>
        <dbReference type="ARBA" id="ARBA00022695"/>
    </source>
</evidence>
<comment type="subunit">
    <text evidence="9">Forms a ring-shaped head-to-tail homodimer around DNA.</text>
</comment>